<evidence type="ECO:0000313" key="12">
    <source>
        <dbReference type="Proteomes" id="UP000318359"/>
    </source>
</evidence>
<dbReference type="Gene3D" id="3.30.2350.10">
    <property type="entry name" value="Pseudouridine synthase"/>
    <property type="match status" value="1"/>
</dbReference>
<evidence type="ECO:0000256" key="5">
    <source>
        <dbReference type="ARBA" id="ARBA00022884"/>
    </source>
</evidence>
<dbReference type="Pfam" id="PF01479">
    <property type="entry name" value="S4"/>
    <property type="match status" value="1"/>
</dbReference>
<evidence type="ECO:0000313" key="11">
    <source>
        <dbReference type="EMBL" id="RZO16151.1"/>
    </source>
</evidence>
<evidence type="ECO:0000256" key="7">
    <source>
        <dbReference type="PIRSR" id="PIRSR606225-1"/>
    </source>
</evidence>
<comment type="function">
    <text evidence="2">Responsible for synthesis of pseudouridine from uracil at positions 955, 2504 and 2580 in 23S ribosomal RNA.</text>
</comment>
<keyword evidence="4" id="KW-0698">rRNA processing</keyword>
<dbReference type="Pfam" id="PF00849">
    <property type="entry name" value="PseudoU_synth_2"/>
    <property type="match status" value="1"/>
</dbReference>
<evidence type="ECO:0000256" key="9">
    <source>
        <dbReference type="RuleBase" id="RU362028"/>
    </source>
</evidence>
<dbReference type="NCBIfam" id="TIGR00005">
    <property type="entry name" value="rluA_subfam"/>
    <property type="match status" value="1"/>
</dbReference>
<dbReference type="CDD" id="cd02869">
    <property type="entry name" value="PseudoU_synth_RluA_like"/>
    <property type="match status" value="1"/>
</dbReference>
<dbReference type="PROSITE" id="PS01129">
    <property type="entry name" value="PSI_RLU"/>
    <property type="match status" value="1"/>
</dbReference>
<comment type="catalytic activity">
    <reaction evidence="9">
        <text>a uridine in RNA = a pseudouridine in RNA</text>
        <dbReference type="Rhea" id="RHEA:48348"/>
        <dbReference type="Rhea" id="RHEA-COMP:12068"/>
        <dbReference type="Rhea" id="RHEA-COMP:12069"/>
        <dbReference type="ChEBI" id="CHEBI:65314"/>
        <dbReference type="ChEBI" id="CHEBI:65315"/>
    </reaction>
</comment>
<evidence type="ECO:0000256" key="1">
    <source>
        <dbReference type="ARBA" id="ARBA00000381"/>
    </source>
</evidence>
<dbReference type="PANTHER" id="PTHR21600">
    <property type="entry name" value="MITOCHONDRIAL RNA PSEUDOURIDINE SYNTHASE"/>
    <property type="match status" value="1"/>
</dbReference>
<dbReference type="CDD" id="cd00165">
    <property type="entry name" value="S4"/>
    <property type="match status" value="1"/>
</dbReference>
<dbReference type="PROSITE" id="PS50889">
    <property type="entry name" value="S4"/>
    <property type="match status" value="1"/>
</dbReference>
<dbReference type="SMART" id="SM00363">
    <property type="entry name" value="S4"/>
    <property type="match status" value="1"/>
</dbReference>
<dbReference type="GO" id="GO:0000455">
    <property type="term" value="P:enzyme-directed rRNA pseudouridine synthesis"/>
    <property type="evidence" value="ECO:0007669"/>
    <property type="project" value="TreeGrafter"/>
</dbReference>
<keyword evidence="5 8" id="KW-0694">RNA-binding</keyword>
<evidence type="ECO:0000256" key="6">
    <source>
        <dbReference type="ARBA" id="ARBA00023235"/>
    </source>
</evidence>
<dbReference type="Proteomes" id="UP000318359">
    <property type="component" value="Unassembled WGS sequence"/>
</dbReference>
<dbReference type="Gene3D" id="3.10.290.10">
    <property type="entry name" value="RNA-binding S4 domain"/>
    <property type="match status" value="1"/>
</dbReference>
<dbReference type="InterPro" id="IPR006145">
    <property type="entry name" value="PsdUridine_synth_RsuA/RluA"/>
</dbReference>
<gene>
    <name evidence="11" type="ORF">EVB00_03340</name>
</gene>
<comment type="similarity">
    <text evidence="3 9">Belongs to the pseudouridine synthase RluA family.</text>
</comment>
<dbReference type="InterPro" id="IPR050188">
    <property type="entry name" value="RluA_PseudoU_synthase"/>
</dbReference>
<dbReference type="InterPro" id="IPR020103">
    <property type="entry name" value="PsdUridine_synth_cat_dom_sf"/>
</dbReference>
<dbReference type="AlphaFoldDB" id="A0A520M4L9"/>
<organism evidence="11 12">
    <name type="scientific">SAR86 cluster bacterium</name>
    <dbReference type="NCBI Taxonomy" id="2030880"/>
    <lineage>
        <taxon>Bacteria</taxon>
        <taxon>Pseudomonadati</taxon>
        <taxon>Pseudomonadota</taxon>
        <taxon>Gammaproteobacteria</taxon>
        <taxon>SAR86 cluster</taxon>
    </lineage>
</organism>
<dbReference type="GO" id="GO:0003723">
    <property type="term" value="F:RNA binding"/>
    <property type="evidence" value="ECO:0007669"/>
    <property type="project" value="UniProtKB-KW"/>
</dbReference>
<comment type="caution">
    <text evidence="11">The sequence shown here is derived from an EMBL/GenBank/DDBJ whole genome shotgun (WGS) entry which is preliminary data.</text>
</comment>
<dbReference type="SUPFAM" id="SSF55174">
    <property type="entry name" value="Alpha-L RNA-binding motif"/>
    <property type="match status" value="1"/>
</dbReference>
<evidence type="ECO:0000259" key="10">
    <source>
        <dbReference type="SMART" id="SM00363"/>
    </source>
</evidence>
<dbReference type="InterPro" id="IPR002942">
    <property type="entry name" value="S4_RNA-bd"/>
</dbReference>
<evidence type="ECO:0000256" key="4">
    <source>
        <dbReference type="ARBA" id="ARBA00022552"/>
    </source>
</evidence>
<feature type="domain" description="RNA-binding S4" evidence="10">
    <location>
        <begin position="15"/>
        <end position="78"/>
    </location>
</feature>
<dbReference type="InterPro" id="IPR036986">
    <property type="entry name" value="S4_RNA-bd_sf"/>
</dbReference>
<keyword evidence="6 9" id="KW-0413">Isomerase</keyword>
<accession>A0A520M4L9</accession>
<evidence type="ECO:0000256" key="2">
    <source>
        <dbReference type="ARBA" id="ARBA00002876"/>
    </source>
</evidence>
<dbReference type="SUPFAM" id="SSF55120">
    <property type="entry name" value="Pseudouridine synthase"/>
    <property type="match status" value="1"/>
</dbReference>
<dbReference type="PANTHER" id="PTHR21600:SF92">
    <property type="entry name" value="RIBOSOMAL LARGE SUBUNIT PSEUDOURIDINE SYNTHASE C"/>
    <property type="match status" value="1"/>
</dbReference>
<evidence type="ECO:0000256" key="3">
    <source>
        <dbReference type="ARBA" id="ARBA00010876"/>
    </source>
</evidence>
<dbReference type="EMBL" id="SHBM01000056">
    <property type="protein sequence ID" value="RZO16151.1"/>
    <property type="molecule type" value="Genomic_DNA"/>
</dbReference>
<feature type="active site" evidence="7">
    <location>
        <position position="136"/>
    </location>
</feature>
<reference evidence="11 12" key="1">
    <citation type="submission" date="2019-02" db="EMBL/GenBank/DDBJ databases">
        <title>Prokaryotic population dynamics and viral predation in marine succession experiment using metagenomics: the confinement effect.</title>
        <authorList>
            <person name="Haro-Moreno J.M."/>
            <person name="Rodriguez-Valera F."/>
            <person name="Lopez-Perez M."/>
        </authorList>
    </citation>
    <scope>NUCLEOTIDE SEQUENCE [LARGE SCALE GENOMIC DNA]</scope>
    <source>
        <strain evidence="11">MED-G167</strain>
    </source>
</reference>
<protein>
    <recommendedName>
        <fullName evidence="9">Pseudouridine synthase</fullName>
        <ecNumber evidence="9">5.4.99.-</ecNumber>
    </recommendedName>
</protein>
<comment type="catalytic activity">
    <reaction evidence="1">
        <text>uridine(955/2504/2580) in 23S rRNA = pseudouridine(955/2504/2580) in 23S rRNA</text>
        <dbReference type="Rhea" id="RHEA:42528"/>
        <dbReference type="Rhea" id="RHEA-COMP:10099"/>
        <dbReference type="Rhea" id="RHEA-COMP:10100"/>
        <dbReference type="ChEBI" id="CHEBI:65314"/>
        <dbReference type="ChEBI" id="CHEBI:65315"/>
        <dbReference type="EC" id="5.4.99.24"/>
    </reaction>
</comment>
<sequence length="305" mass="34934">MSVKKLHIDKDNSNRRIDNYLMSIYKDLPKSKIYRMIRKGEIRVNSGRIKPMHKLNENDLIRIPPYLNNTKPVIKKISNELKNTFKELIIYDDDNYIVINKPSGTAVHAGSKNNIGLIDIFRSLYNFKIDLCHRLDKETSGCIVMAKNKKALKLFNNNLANRSKDLKKTYVAILKGNIKKNIYIDLSIDTNKDSLNKRVSINNSGKRSKSLFKPIKALKGSTLVEIDIFTGRTHQIRVQAESLGHNVLNDNKYGDKEFNMSIGKSVNKILALHSKIIEFQDESNNIIKVEAPIPESFTDLVDYLN</sequence>
<proteinExistence type="inferred from homology"/>
<dbReference type="EC" id="5.4.99.-" evidence="9"/>
<name>A0A520M4L9_9GAMM</name>
<dbReference type="InterPro" id="IPR006224">
    <property type="entry name" value="PsdUridine_synth_RluA-like_CS"/>
</dbReference>
<dbReference type="InterPro" id="IPR006225">
    <property type="entry name" value="PsdUridine_synth_RluC/D"/>
</dbReference>
<dbReference type="GO" id="GO:0160141">
    <property type="term" value="F:23S rRNA pseudouridine(955/2504/2580) synthase activity"/>
    <property type="evidence" value="ECO:0007669"/>
    <property type="project" value="UniProtKB-EC"/>
</dbReference>
<evidence type="ECO:0000256" key="8">
    <source>
        <dbReference type="PROSITE-ProRule" id="PRU00182"/>
    </source>
</evidence>